<name>A0AAV6HWD9_9ERIC</name>
<accession>A0AAV6HWD9</accession>
<evidence type="ECO:0000313" key="3">
    <source>
        <dbReference type="Proteomes" id="UP000823749"/>
    </source>
</evidence>
<keyword evidence="3" id="KW-1185">Reference proteome</keyword>
<dbReference type="EMBL" id="JACTNZ010000013">
    <property type="protein sequence ID" value="KAG5516946.1"/>
    <property type="molecule type" value="Genomic_DNA"/>
</dbReference>
<organism evidence="2 3">
    <name type="scientific">Rhododendron griersonianum</name>
    <dbReference type="NCBI Taxonomy" id="479676"/>
    <lineage>
        <taxon>Eukaryota</taxon>
        <taxon>Viridiplantae</taxon>
        <taxon>Streptophyta</taxon>
        <taxon>Embryophyta</taxon>
        <taxon>Tracheophyta</taxon>
        <taxon>Spermatophyta</taxon>
        <taxon>Magnoliopsida</taxon>
        <taxon>eudicotyledons</taxon>
        <taxon>Gunneridae</taxon>
        <taxon>Pentapetalae</taxon>
        <taxon>asterids</taxon>
        <taxon>Ericales</taxon>
        <taxon>Ericaceae</taxon>
        <taxon>Ericoideae</taxon>
        <taxon>Rhodoreae</taxon>
        <taxon>Rhododendron</taxon>
    </lineage>
</organism>
<proteinExistence type="predicted"/>
<comment type="caution">
    <text evidence="2">The sequence shown here is derived from an EMBL/GenBank/DDBJ whole genome shotgun (WGS) entry which is preliminary data.</text>
</comment>
<reference evidence="2 3" key="1">
    <citation type="submission" date="2020-08" db="EMBL/GenBank/DDBJ databases">
        <title>Plant Genome Project.</title>
        <authorList>
            <person name="Zhang R.-G."/>
        </authorList>
    </citation>
    <scope>NUCLEOTIDE SEQUENCE [LARGE SCALE GENOMIC DNA]</scope>
    <source>
        <strain evidence="2">WSP0</strain>
        <tissue evidence="2">Leaf</tissue>
    </source>
</reference>
<sequence>MDLHDVEQSGKLAVGFWAHCHLARSYNYDQLRRIFESASVAIPRSSSLIVKFIQGRSSLGTKIGSTISETAHVLARTIGSVTFEYYLSAVAIQK</sequence>
<protein>
    <submittedName>
        <fullName evidence="2">Uncharacterized protein</fullName>
    </submittedName>
</protein>
<dbReference type="AlphaFoldDB" id="A0AAV6HWD9"/>
<dbReference type="Proteomes" id="UP000823749">
    <property type="component" value="Chromosome 13"/>
</dbReference>
<gene>
    <name evidence="1" type="ORF">RHGRI_037620</name>
    <name evidence="2" type="ORF">RHGRI_037622</name>
</gene>
<dbReference type="EMBL" id="JACTNZ010000013">
    <property type="protein sequence ID" value="KAG5516944.1"/>
    <property type="molecule type" value="Genomic_DNA"/>
</dbReference>
<evidence type="ECO:0000313" key="1">
    <source>
        <dbReference type="EMBL" id="KAG5516944.1"/>
    </source>
</evidence>
<evidence type="ECO:0000313" key="2">
    <source>
        <dbReference type="EMBL" id="KAG5516946.1"/>
    </source>
</evidence>